<feature type="non-terminal residue" evidence="3">
    <location>
        <position position="219"/>
    </location>
</feature>
<dbReference type="GO" id="GO:0006654">
    <property type="term" value="P:phosphatidic acid biosynthetic process"/>
    <property type="evidence" value="ECO:0007669"/>
    <property type="project" value="TreeGrafter"/>
</dbReference>
<dbReference type="SUPFAM" id="SSF53474">
    <property type="entry name" value="alpha/beta-Hydrolases"/>
    <property type="match status" value="1"/>
</dbReference>
<dbReference type="GO" id="GO:0005739">
    <property type="term" value="C:mitochondrion"/>
    <property type="evidence" value="ECO:0007669"/>
    <property type="project" value="TreeGrafter"/>
</dbReference>
<comment type="similarity">
    <text evidence="1">Belongs to the peptidase S33 family. ABHD4/ABHD5 subfamily.</text>
</comment>
<dbReference type="AlphaFoldDB" id="A0A4P9WB57"/>
<sequence>GYAAGLGFFYRNYAGLSEIPSTRLYSIDWLGMANSSRPPFPRLTPNQSESSIVSTAESFFVDSLEAWREANGIDTMTLMGHSMGGYFSAAYALKYPERVEKLVLVSPAGIPRMPEGYVAKRRGAMMSLFRNLWKMNVTPMSVVRSVGPWGPSLVKKYTERRFAYLGAEDAADFHDYIFHISAQPGSGEYALARLLLPGAWGRIPLHDRLSQLKMPTTFI</sequence>
<dbReference type="PANTHER" id="PTHR42886:SF29">
    <property type="entry name" value="PUMMELIG, ISOFORM A"/>
    <property type="match status" value="1"/>
</dbReference>
<organism evidence="3 4">
    <name type="scientific">Blyttiomyces helicus</name>
    <dbReference type="NCBI Taxonomy" id="388810"/>
    <lineage>
        <taxon>Eukaryota</taxon>
        <taxon>Fungi</taxon>
        <taxon>Fungi incertae sedis</taxon>
        <taxon>Chytridiomycota</taxon>
        <taxon>Chytridiomycota incertae sedis</taxon>
        <taxon>Chytridiomycetes</taxon>
        <taxon>Chytridiomycetes incertae sedis</taxon>
        <taxon>Blyttiomyces</taxon>
    </lineage>
</organism>
<accession>A0A4P9WB57</accession>
<gene>
    <name evidence="3" type="ORF">BDK51DRAFT_7846</name>
</gene>
<reference evidence="4" key="1">
    <citation type="journal article" date="2018" name="Nat. Microbiol.">
        <title>Leveraging single-cell genomics to expand the fungal tree of life.</title>
        <authorList>
            <person name="Ahrendt S.R."/>
            <person name="Quandt C.A."/>
            <person name="Ciobanu D."/>
            <person name="Clum A."/>
            <person name="Salamov A."/>
            <person name="Andreopoulos B."/>
            <person name="Cheng J.F."/>
            <person name="Woyke T."/>
            <person name="Pelin A."/>
            <person name="Henrissat B."/>
            <person name="Reynolds N.K."/>
            <person name="Benny G.L."/>
            <person name="Smith M.E."/>
            <person name="James T.Y."/>
            <person name="Grigoriev I.V."/>
        </authorList>
    </citation>
    <scope>NUCLEOTIDE SEQUENCE [LARGE SCALE GENOMIC DNA]</scope>
</reference>
<keyword evidence="4" id="KW-1185">Reference proteome</keyword>
<evidence type="ECO:0000313" key="3">
    <source>
        <dbReference type="EMBL" id="RKO88140.1"/>
    </source>
</evidence>
<evidence type="ECO:0000256" key="1">
    <source>
        <dbReference type="ARBA" id="ARBA00038097"/>
    </source>
</evidence>
<name>A0A4P9WB57_9FUNG</name>
<evidence type="ECO:0000313" key="4">
    <source>
        <dbReference type="Proteomes" id="UP000269721"/>
    </source>
</evidence>
<dbReference type="GO" id="GO:0042171">
    <property type="term" value="F:lysophosphatidic acid acyltransferase activity"/>
    <property type="evidence" value="ECO:0007669"/>
    <property type="project" value="TreeGrafter"/>
</dbReference>
<keyword evidence="3" id="KW-0378">Hydrolase</keyword>
<dbReference type="InterPro" id="IPR000073">
    <property type="entry name" value="AB_hydrolase_1"/>
</dbReference>
<feature type="domain" description="AB hydrolase-1" evidence="2">
    <location>
        <begin position="1"/>
        <end position="112"/>
    </location>
</feature>
<dbReference type="EMBL" id="KZ996917">
    <property type="protein sequence ID" value="RKO88140.1"/>
    <property type="molecule type" value="Genomic_DNA"/>
</dbReference>
<dbReference type="Gene3D" id="3.40.50.1820">
    <property type="entry name" value="alpha/beta hydrolase"/>
    <property type="match status" value="1"/>
</dbReference>
<dbReference type="Proteomes" id="UP000269721">
    <property type="component" value="Unassembled WGS sequence"/>
</dbReference>
<dbReference type="InterPro" id="IPR029058">
    <property type="entry name" value="AB_hydrolase_fold"/>
</dbReference>
<dbReference type="GO" id="GO:0052689">
    <property type="term" value="F:carboxylic ester hydrolase activity"/>
    <property type="evidence" value="ECO:0007669"/>
    <property type="project" value="TreeGrafter"/>
</dbReference>
<dbReference type="PANTHER" id="PTHR42886">
    <property type="entry name" value="RE40534P-RELATED"/>
    <property type="match status" value="1"/>
</dbReference>
<protein>
    <submittedName>
        <fullName evidence="3">Alpha/Beta hydrolase protein</fullName>
    </submittedName>
</protein>
<evidence type="ECO:0000259" key="2">
    <source>
        <dbReference type="Pfam" id="PF00561"/>
    </source>
</evidence>
<feature type="non-terminal residue" evidence="3">
    <location>
        <position position="1"/>
    </location>
</feature>
<dbReference type="GO" id="GO:0055088">
    <property type="term" value="P:lipid homeostasis"/>
    <property type="evidence" value="ECO:0007669"/>
    <property type="project" value="TreeGrafter"/>
</dbReference>
<dbReference type="Pfam" id="PF00561">
    <property type="entry name" value="Abhydrolase_1"/>
    <property type="match status" value="1"/>
</dbReference>
<proteinExistence type="inferred from homology"/>
<dbReference type="OrthoDB" id="7457040at2759"/>